<evidence type="ECO:0000259" key="2">
    <source>
        <dbReference type="Pfam" id="PF07589"/>
    </source>
</evidence>
<protein>
    <submittedName>
        <fullName evidence="3">PEP-CTERM sorting domain-containing protein</fullName>
    </submittedName>
</protein>
<feature type="chain" id="PRO_5046882028" evidence="1">
    <location>
        <begin position="21"/>
        <end position="192"/>
    </location>
</feature>
<evidence type="ECO:0000313" key="4">
    <source>
        <dbReference type="Proteomes" id="UP000321323"/>
    </source>
</evidence>
<evidence type="ECO:0000313" key="3">
    <source>
        <dbReference type="EMBL" id="WUR10989.1"/>
    </source>
</evidence>
<feature type="domain" description="Ice-binding protein C-terminal" evidence="2">
    <location>
        <begin position="161"/>
        <end position="185"/>
    </location>
</feature>
<reference evidence="3 4" key="1">
    <citation type="journal article" date="2019" name="Int. J. Syst. Evol. Microbiol.">
        <title>The Draft Whole-Genome Sequence of the Antibiotic Producer Empedobacter haloabium ATCC 31962 Provides Indications for Its Taxonomic Reclassification.</title>
        <authorList>
            <person name="Miess H."/>
            <person name="Arlt P."/>
            <person name="Apel A.K."/>
            <person name="Weber T."/>
            <person name="Nieselt K."/>
            <person name="Hanssen F."/>
            <person name="Czemmel S."/>
            <person name="Nahnsen S."/>
            <person name="Gross H."/>
        </authorList>
    </citation>
    <scope>NUCLEOTIDE SEQUENCE [LARGE SCALE GENOMIC DNA]</scope>
    <source>
        <strain evidence="3 4">ATCC 31962</strain>
    </source>
</reference>
<dbReference type="Proteomes" id="UP000321323">
    <property type="component" value="Chromosome"/>
</dbReference>
<accession>A0ABZ1UDR4</accession>
<dbReference type="NCBIfam" id="TIGR02595">
    <property type="entry name" value="PEP_CTERM"/>
    <property type="match status" value="1"/>
</dbReference>
<name>A0ABZ1UDR4_9BURK</name>
<organism evidence="3 4">
    <name type="scientific">[Empedobacter] haloabium</name>
    <dbReference type="NCBI Taxonomy" id="592317"/>
    <lineage>
        <taxon>Bacteria</taxon>
        <taxon>Pseudomonadati</taxon>
        <taxon>Pseudomonadota</taxon>
        <taxon>Betaproteobacteria</taxon>
        <taxon>Burkholderiales</taxon>
        <taxon>Oxalobacteraceae</taxon>
        <taxon>Telluria group</taxon>
        <taxon>Telluria group incertae sedis</taxon>
    </lineage>
</organism>
<gene>
    <name evidence="3" type="ORF">E7V67_014800</name>
</gene>
<dbReference type="Pfam" id="PF07589">
    <property type="entry name" value="PEP-CTERM"/>
    <property type="match status" value="1"/>
</dbReference>
<proteinExistence type="predicted"/>
<feature type="signal peptide" evidence="1">
    <location>
        <begin position="1"/>
        <end position="20"/>
    </location>
</feature>
<dbReference type="InterPro" id="IPR013424">
    <property type="entry name" value="Ice-binding_C"/>
</dbReference>
<evidence type="ECO:0000256" key="1">
    <source>
        <dbReference type="SAM" id="SignalP"/>
    </source>
</evidence>
<sequence>MKPQHLAGVLALCAATATHAAPIALRDAVITATYNGSAAGMLGLDHDFAAVPGSNTTRLDPSDSGVEFLTADYLFGIDFAPSGAMTVIANGAIPAGAYTMRFDFGGRLAAAIGAITFTSAAGASGIPVATLLDDDSFALELGDVAWSEFGSVTAEISAAAPVPEPATPALLLAGLAALAATRTRKPRRAKGG</sequence>
<dbReference type="EMBL" id="CP136508">
    <property type="protein sequence ID" value="WUR10989.1"/>
    <property type="molecule type" value="Genomic_DNA"/>
</dbReference>
<keyword evidence="1" id="KW-0732">Signal</keyword>
<keyword evidence="4" id="KW-1185">Reference proteome</keyword>